<dbReference type="SUPFAM" id="SSF75420">
    <property type="entry name" value="YhbC-like, N-terminal domain"/>
    <property type="match status" value="1"/>
</dbReference>
<dbReference type="Gene3D" id="3.30.300.70">
    <property type="entry name" value="RimP-like superfamily, N-terminal"/>
    <property type="match status" value="1"/>
</dbReference>
<dbReference type="EMBL" id="MIJY01000001">
    <property type="protein sequence ID" value="OEG20710.1"/>
    <property type="molecule type" value="Genomic_DNA"/>
</dbReference>
<evidence type="ECO:0000259" key="4">
    <source>
        <dbReference type="Pfam" id="PF02576"/>
    </source>
</evidence>
<gene>
    <name evidence="3" type="primary">rimP</name>
    <name evidence="6" type="ORF">BCR25_02525</name>
</gene>
<keyword evidence="1 3" id="KW-0963">Cytoplasm</keyword>
<name>A0A1E5H7T2_9ENTE</name>
<evidence type="ECO:0000256" key="2">
    <source>
        <dbReference type="ARBA" id="ARBA00022517"/>
    </source>
</evidence>
<dbReference type="SUPFAM" id="SSF74942">
    <property type="entry name" value="YhbC-like, C-terminal domain"/>
    <property type="match status" value="1"/>
</dbReference>
<dbReference type="InterPro" id="IPR003728">
    <property type="entry name" value="Ribosome_maturation_RimP"/>
</dbReference>
<proteinExistence type="inferred from homology"/>
<dbReference type="HAMAP" id="MF_01077">
    <property type="entry name" value="RimP"/>
    <property type="match status" value="1"/>
</dbReference>
<feature type="domain" description="Ribosome maturation factor RimP N-terminal" evidence="4">
    <location>
        <begin position="11"/>
        <end position="85"/>
    </location>
</feature>
<dbReference type="GO" id="GO:0006412">
    <property type="term" value="P:translation"/>
    <property type="evidence" value="ECO:0007669"/>
    <property type="project" value="TreeGrafter"/>
</dbReference>
<protein>
    <recommendedName>
        <fullName evidence="3">Ribosome maturation factor RimP</fullName>
    </recommendedName>
</protein>
<dbReference type="RefSeq" id="WP_069662018.1">
    <property type="nucleotide sequence ID" value="NZ_JBHUJJ010000001.1"/>
</dbReference>
<dbReference type="Pfam" id="PF02576">
    <property type="entry name" value="RimP_N"/>
    <property type="match status" value="1"/>
</dbReference>
<dbReference type="NCBIfam" id="NF000928">
    <property type="entry name" value="PRK00092.1-2"/>
    <property type="match status" value="1"/>
</dbReference>
<evidence type="ECO:0000256" key="1">
    <source>
        <dbReference type="ARBA" id="ARBA00022490"/>
    </source>
</evidence>
<dbReference type="GO" id="GO:0000028">
    <property type="term" value="P:ribosomal small subunit assembly"/>
    <property type="evidence" value="ECO:0007669"/>
    <property type="project" value="TreeGrafter"/>
</dbReference>
<dbReference type="GO" id="GO:0005829">
    <property type="term" value="C:cytosol"/>
    <property type="evidence" value="ECO:0007669"/>
    <property type="project" value="TreeGrafter"/>
</dbReference>
<dbReference type="PANTHER" id="PTHR33867:SF1">
    <property type="entry name" value="RIBOSOME MATURATION FACTOR RIMP"/>
    <property type="match status" value="1"/>
</dbReference>
<evidence type="ECO:0000259" key="5">
    <source>
        <dbReference type="Pfam" id="PF17384"/>
    </source>
</evidence>
<dbReference type="InterPro" id="IPR028989">
    <property type="entry name" value="RimP_N"/>
</dbReference>
<reference evidence="7" key="1">
    <citation type="submission" date="2016-09" db="EMBL/GenBank/DDBJ databases">
        <authorList>
            <person name="Gulvik C.A."/>
        </authorList>
    </citation>
    <scope>NUCLEOTIDE SEQUENCE [LARGE SCALE GENOMIC DNA]</scope>
    <source>
        <strain evidence="7">LMG 8895</strain>
    </source>
</reference>
<keyword evidence="2 3" id="KW-0690">Ribosome biogenesis</keyword>
<dbReference type="Gene3D" id="2.30.30.180">
    <property type="entry name" value="Ribosome maturation factor RimP, C-terminal domain"/>
    <property type="match status" value="1"/>
</dbReference>
<dbReference type="Proteomes" id="UP000095094">
    <property type="component" value="Unassembled WGS sequence"/>
</dbReference>
<feature type="domain" description="Ribosome maturation factor RimP C-terminal" evidence="5">
    <location>
        <begin position="88"/>
        <end position="157"/>
    </location>
</feature>
<evidence type="ECO:0000313" key="7">
    <source>
        <dbReference type="Proteomes" id="UP000095094"/>
    </source>
</evidence>
<dbReference type="FunFam" id="3.30.300.70:FF:000001">
    <property type="entry name" value="Ribosome maturation factor RimP"/>
    <property type="match status" value="1"/>
</dbReference>
<comment type="subcellular location">
    <subcellularLocation>
        <location evidence="3">Cytoplasm</location>
    </subcellularLocation>
</comment>
<sequence>MSSVVETVTELVTPILEKQNFELVEVEFVKEGRDWFLRVFIDKEGGIDILDCALVSEQLDEKLDAMDPDPIPQAYFLEVSSPGAERPLKKESDYEQAVGEYIHVSLYQSVDGEKQFEGTLKSVDKDQLILTVKIKTRVKEYTFERKNIAKARLAIQF</sequence>
<accession>A0A1E5H7T2</accession>
<keyword evidence="7" id="KW-1185">Reference proteome</keyword>
<dbReference type="CDD" id="cd01734">
    <property type="entry name" value="YlxS_C"/>
    <property type="match status" value="1"/>
</dbReference>
<comment type="caution">
    <text evidence="6">The sequence shown here is derived from an EMBL/GenBank/DDBJ whole genome shotgun (WGS) entry which is preliminary data.</text>
</comment>
<evidence type="ECO:0000256" key="3">
    <source>
        <dbReference type="HAMAP-Rule" id="MF_01077"/>
    </source>
</evidence>
<dbReference type="InterPro" id="IPR035956">
    <property type="entry name" value="RimP_N_sf"/>
</dbReference>
<dbReference type="PANTHER" id="PTHR33867">
    <property type="entry name" value="RIBOSOME MATURATION FACTOR RIMP"/>
    <property type="match status" value="1"/>
</dbReference>
<dbReference type="AlphaFoldDB" id="A0A1E5H7T2"/>
<comment type="function">
    <text evidence="3">Required for maturation of 30S ribosomal subunits.</text>
</comment>
<organism evidence="6 7">
    <name type="scientific">Enterococcus termitis</name>
    <dbReference type="NCBI Taxonomy" id="332950"/>
    <lineage>
        <taxon>Bacteria</taxon>
        <taxon>Bacillati</taxon>
        <taxon>Bacillota</taxon>
        <taxon>Bacilli</taxon>
        <taxon>Lactobacillales</taxon>
        <taxon>Enterococcaceae</taxon>
        <taxon>Enterococcus</taxon>
    </lineage>
</organism>
<dbReference type="InterPro" id="IPR036847">
    <property type="entry name" value="RimP_C_sf"/>
</dbReference>
<dbReference type="Pfam" id="PF17384">
    <property type="entry name" value="DUF150_C"/>
    <property type="match status" value="1"/>
</dbReference>
<evidence type="ECO:0000313" key="6">
    <source>
        <dbReference type="EMBL" id="OEG20710.1"/>
    </source>
</evidence>
<dbReference type="OrthoDB" id="9805006at2"/>
<comment type="similarity">
    <text evidence="3">Belongs to the RimP family.</text>
</comment>
<dbReference type="InterPro" id="IPR028998">
    <property type="entry name" value="RimP_C"/>
</dbReference>